<feature type="domain" description="Teneurin-like YD-shell" evidence="6">
    <location>
        <begin position="1199"/>
        <end position="1436"/>
    </location>
</feature>
<feature type="domain" description="DUF6531" evidence="5">
    <location>
        <begin position="525"/>
        <end position="576"/>
    </location>
</feature>
<evidence type="ECO:0000259" key="6">
    <source>
        <dbReference type="Pfam" id="PF25023"/>
    </source>
</evidence>
<sequence length="1586" mass="170692">MNRKKLLLHVERIRAWPYWILMGVLAISQIFSQIAAADEVASSTIASAISRVSPESSEGSSIKTFPTNGAIDVPLDAKLSVQAPKAFDETSLRPGVVTLLGPTDATPIDAEFSDDRKRIIVRPRTELRPAAHYTLFVKGTKSLSGEEVPMVTVGFLTTSLSGNESVGKAVANDKQLDRSAEITSTVEKTKLWTPQAINLKGDWRVHKGNSTYQMLSPLAGRQGDTALAGQVLFMNGSPAANVTVKIGDRQTLTDRTGRFLVSSSNGGLQTLVIDGRSANRPGRTFGYFEVLVNLVAGRTTTLPFTSWMPVIDTKHSVRFPSPTTEEIVVKTPYIPGLQVRIPAGTVLRDREGHVINELSITPIPVDRPPFPLPTQYVPVYFTVQPGGAHLEGINAASAQGARVIYPNYRHDPPGSVLDFWNYDPSEKGWYVYGQGKISPNGEQIVPNLGVAIYELTGAMVSVPANAPAIGPSPGGCTGGGGSPGAGGTPGPASPDESCTPAPPTPDQPAESGGGGAGGGCGSQGGDPVDCATGLFMHARTDLSIPGIIPLELTRVYRQSDNTVRAFGVGTNDRYDIFTIGDIYPWTYQDLILPDGGRIHFPRTSPGTGYIDAVYTHTSSPSAYYGAAISWTGSNWVLKMKDGRKMYFAECTGCSSARKAAMTAFDDRLGNHLSLTRDTYGNLTRITSPDGRYINLSYDSGNRITQAVDNIGRVVGYQYDSQGRLASVTDPDGGIERYTYDSLNNMLTVVRPNGQTMVTNVYDENNRVSKQTLADGGIYQFAYALDTSGKVTKTTITDPNGNVRIMSFNANGYSTGGTWGFGKPEAQTFSYDRDQASNLLLSSTDALGRKTSYTYDVKGNMTSRTLLSGTAQALTSTFTYDPTFNRLSTFTDPLGHTLSYLYDPVGNRIGVTDALNRSSTYTFNHVGQRLTSTDPLGHTTSYQYLGADLISVVDPLGRAFTRYLDAIGRPLSIVDSVGNRTLFRFNARGLLTQAADAQGGAIHATYDANGNLMSFTDARGSVTQFTYDAKDRLASRTDPLQATESYTYDGNNNLIRYVDRIGKVATYTYDALNRGIAAKYGQTLVGGNLTEPDASVNSTYDYGDRLTQIVDTASGSISRSYDGLDRLLSETTPTGIVSYGYDAAGRRVTFQVGGQPSLSYGYDDANQLLAIIQGNSKVAFTYDAAGRPKTLTMPNGIVKTYEFSAADEVTSIGYIKGSTVIGALSYTYNPNGQRVEANGSLATTLIPAGMSGATYDAANRLVNWAGSTKTYDANGNLASDGTSTYQWDSRERLTSIGGSVNGSFSYDSSGRRVAKTINGSTTNFVYDGENFVQELAAGSASATRLTGLLIDQFFTRTDSLGARIAITDALGSTLALVDENGLTKTTYSYEPYGGASTAGESNANSTQYAGRENDGSGLYYYRNRYYSPQTSRFISEDSIDRTNGSVNAYAYVRGNPLSFIDPLGLYDIEPGLQPVCPECALIPIARAGRVIADLWPRQKEPQACPGADKQFGKKFGEHKDPDLPGYRNSKEYRDLANDIYNDSNATRTTYPKGAPKYSGETHVQSGNNLLRLDSSGNFRSLYPIGNP</sequence>
<dbReference type="InterPro" id="IPR050708">
    <property type="entry name" value="T6SS_VgrG/RHS"/>
</dbReference>
<feature type="region of interest" description="Disordered" evidence="3">
    <location>
        <begin position="1542"/>
        <end position="1561"/>
    </location>
</feature>
<dbReference type="EMBL" id="CABVPX010000028">
    <property type="protein sequence ID" value="VWC16836.1"/>
    <property type="molecule type" value="Genomic_DNA"/>
</dbReference>
<feature type="region of interest" description="Disordered" evidence="3">
    <location>
        <begin position="473"/>
        <end position="521"/>
    </location>
</feature>
<proteinExistence type="predicted"/>
<dbReference type="Pfam" id="PF05593">
    <property type="entry name" value="RHS_repeat"/>
    <property type="match status" value="7"/>
</dbReference>
<evidence type="ECO:0000313" key="7">
    <source>
        <dbReference type="EMBL" id="VWC16836.1"/>
    </source>
</evidence>
<dbReference type="PANTHER" id="PTHR32305:SF15">
    <property type="entry name" value="PROTEIN RHSA-RELATED"/>
    <property type="match status" value="1"/>
</dbReference>
<feature type="compositionally biased region" description="Gly residues" evidence="3">
    <location>
        <begin position="473"/>
        <end position="489"/>
    </location>
</feature>
<dbReference type="NCBIfam" id="TIGR03696">
    <property type="entry name" value="Rhs_assc_core"/>
    <property type="match status" value="1"/>
</dbReference>
<evidence type="ECO:0000256" key="2">
    <source>
        <dbReference type="ARBA" id="ARBA00022737"/>
    </source>
</evidence>
<evidence type="ECO:0000256" key="1">
    <source>
        <dbReference type="ARBA" id="ARBA00022729"/>
    </source>
</evidence>
<comment type="caution">
    <text evidence="7">The sequence shown here is derived from an EMBL/GenBank/DDBJ whole genome shotgun (WGS) entry which is preliminary data.</text>
</comment>
<accession>A0A9Q9SNB9</accession>
<name>A0A9Q9SNB9_9BURK</name>
<organism evidence="7 8">
    <name type="scientific">Burkholderia arboris</name>
    <dbReference type="NCBI Taxonomy" id="488730"/>
    <lineage>
        <taxon>Bacteria</taxon>
        <taxon>Pseudomonadati</taxon>
        <taxon>Pseudomonadota</taxon>
        <taxon>Betaproteobacteria</taxon>
        <taxon>Burkholderiales</taxon>
        <taxon>Burkholderiaceae</taxon>
        <taxon>Burkholderia</taxon>
        <taxon>Burkholderia cepacia complex</taxon>
    </lineage>
</organism>
<keyword evidence="2" id="KW-0677">Repeat</keyword>
<evidence type="ECO:0000256" key="3">
    <source>
        <dbReference type="SAM" id="MobiDB-lite"/>
    </source>
</evidence>
<feature type="compositionally biased region" description="Gly residues" evidence="3">
    <location>
        <begin position="511"/>
        <end position="521"/>
    </location>
</feature>
<dbReference type="PANTHER" id="PTHR32305">
    <property type="match status" value="1"/>
</dbReference>
<dbReference type="InterPro" id="IPR006530">
    <property type="entry name" value="YD"/>
</dbReference>
<dbReference type="InterPro" id="IPR045351">
    <property type="entry name" value="DUF6531"/>
</dbReference>
<dbReference type="Gene3D" id="2.180.10.10">
    <property type="entry name" value="RHS repeat-associated core"/>
    <property type="match status" value="3"/>
</dbReference>
<dbReference type="Pfam" id="PF13205">
    <property type="entry name" value="Big_5"/>
    <property type="match status" value="1"/>
</dbReference>
<evidence type="ECO:0000259" key="5">
    <source>
        <dbReference type="Pfam" id="PF20148"/>
    </source>
</evidence>
<dbReference type="InterPro" id="IPR056823">
    <property type="entry name" value="TEN-like_YD-shell"/>
</dbReference>
<dbReference type="InterPro" id="IPR032812">
    <property type="entry name" value="SbsA_Ig"/>
</dbReference>
<dbReference type="NCBIfam" id="TIGR01643">
    <property type="entry name" value="YD_repeat_2x"/>
    <property type="match status" value="7"/>
</dbReference>
<dbReference type="Pfam" id="PF20148">
    <property type="entry name" value="DUF6531"/>
    <property type="match status" value="1"/>
</dbReference>
<feature type="domain" description="SbsA Ig-like" evidence="4">
    <location>
        <begin position="63"/>
        <end position="146"/>
    </location>
</feature>
<dbReference type="Proteomes" id="UP000494172">
    <property type="component" value="Unassembled WGS sequence"/>
</dbReference>
<gene>
    <name evidence="7" type="ORF">BAR24066_05587</name>
</gene>
<dbReference type="InterPro" id="IPR031325">
    <property type="entry name" value="RHS_repeat"/>
</dbReference>
<evidence type="ECO:0000259" key="4">
    <source>
        <dbReference type="Pfam" id="PF13205"/>
    </source>
</evidence>
<evidence type="ECO:0000313" key="8">
    <source>
        <dbReference type="Proteomes" id="UP000494172"/>
    </source>
</evidence>
<keyword evidence="1" id="KW-0732">Signal</keyword>
<reference evidence="7 8" key="1">
    <citation type="submission" date="2019-09" db="EMBL/GenBank/DDBJ databases">
        <authorList>
            <person name="Depoorter E."/>
        </authorList>
    </citation>
    <scope>NUCLEOTIDE SEQUENCE [LARGE SCALE GENOMIC DNA]</scope>
    <source>
        <strain evidence="7">LMG 24066</strain>
    </source>
</reference>
<dbReference type="RefSeq" id="WP_174993898.1">
    <property type="nucleotide sequence ID" value="NZ_CABVPX010000028.1"/>
</dbReference>
<feature type="compositionally biased region" description="Basic and acidic residues" evidence="3">
    <location>
        <begin position="1509"/>
        <end position="1527"/>
    </location>
</feature>
<dbReference type="Pfam" id="PF25023">
    <property type="entry name" value="TEN_YD-shell"/>
    <property type="match status" value="1"/>
</dbReference>
<protein>
    <submittedName>
        <fullName evidence="7">RHS protein</fullName>
    </submittedName>
</protein>
<dbReference type="InterPro" id="IPR022385">
    <property type="entry name" value="Rhs_assc_core"/>
</dbReference>
<feature type="region of interest" description="Disordered" evidence="3">
    <location>
        <begin position="1500"/>
        <end position="1527"/>
    </location>
</feature>